<dbReference type="eggNOG" id="KOG4711">
    <property type="taxonomic scope" value="Eukaryota"/>
</dbReference>
<evidence type="ECO:0000256" key="6">
    <source>
        <dbReference type="SAM" id="Phobius"/>
    </source>
</evidence>
<feature type="domain" description="Integral membrane bound transporter" evidence="9">
    <location>
        <begin position="470"/>
        <end position="608"/>
    </location>
</feature>
<dbReference type="RefSeq" id="XP_002541667.1">
    <property type="nucleotide sequence ID" value="XM_002541621.1"/>
</dbReference>
<proteinExistence type="predicted"/>
<dbReference type="Pfam" id="PF10334">
    <property type="entry name" value="BRE4"/>
    <property type="match status" value="1"/>
</dbReference>
<organism evidence="10 11">
    <name type="scientific">Uncinocarpus reesii (strain UAMH 1704)</name>
    <dbReference type="NCBI Taxonomy" id="336963"/>
    <lineage>
        <taxon>Eukaryota</taxon>
        <taxon>Fungi</taxon>
        <taxon>Dikarya</taxon>
        <taxon>Ascomycota</taxon>
        <taxon>Pezizomycotina</taxon>
        <taxon>Eurotiomycetes</taxon>
        <taxon>Eurotiomycetidae</taxon>
        <taxon>Onygenales</taxon>
        <taxon>Onygenaceae</taxon>
        <taxon>Uncinocarpus</taxon>
    </lineage>
</organism>
<dbReference type="HOGENOM" id="CLU_001788_0_1_1"/>
<feature type="transmembrane region" description="Helical" evidence="6">
    <location>
        <begin position="13"/>
        <end position="33"/>
    </location>
</feature>
<feature type="transmembrane region" description="Helical" evidence="6">
    <location>
        <begin position="477"/>
        <end position="493"/>
    </location>
</feature>
<feature type="domain" description="Putative ER transporter 6TM N-terminal" evidence="8">
    <location>
        <begin position="8"/>
        <end position="190"/>
    </location>
</feature>
<dbReference type="OrthoDB" id="2274698at2759"/>
<dbReference type="Proteomes" id="UP000002058">
    <property type="component" value="Unassembled WGS sequence"/>
</dbReference>
<dbReference type="InterPro" id="IPR049453">
    <property type="entry name" value="Memb_transporter_dom"/>
</dbReference>
<dbReference type="AlphaFoldDB" id="C4JGJ2"/>
<dbReference type="PANTHER" id="PTHR37994">
    <property type="entry name" value="ARAE_2_N DOMAIN-CONTAINING PROTEIN-RELATED"/>
    <property type="match status" value="1"/>
</dbReference>
<evidence type="ECO:0000313" key="11">
    <source>
        <dbReference type="Proteomes" id="UP000002058"/>
    </source>
</evidence>
<dbReference type="STRING" id="336963.C4JGJ2"/>
<feature type="region of interest" description="Disordered" evidence="5">
    <location>
        <begin position="874"/>
        <end position="897"/>
    </location>
</feature>
<feature type="region of interest" description="Disordered" evidence="5">
    <location>
        <begin position="85"/>
        <end position="106"/>
    </location>
</feature>
<dbReference type="InterPro" id="IPR018820">
    <property type="entry name" value="BRE4-related_DUF2421"/>
</dbReference>
<protein>
    <recommendedName>
        <fullName evidence="12">ER transporter 6TM N-terminal domain-containing protein</fullName>
    </recommendedName>
</protein>
<gene>
    <name evidence="10" type="ORF">UREG_01183</name>
</gene>
<name>C4JGJ2_UNCRE</name>
<feature type="transmembrane region" description="Helical" evidence="6">
    <location>
        <begin position="595"/>
        <end position="613"/>
    </location>
</feature>
<dbReference type="EMBL" id="CH476615">
    <property type="protein sequence ID" value="EEP76334.1"/>
    <property type="molecule type" value="Genomic_DNA"/>
</dbReference>
<feature type="domain" description="DUF2421" evidence="7">
    <location>
        <begin position="612"/>
        <end position="729"/>
    </location>
</feature>
<feature type="compositionally biased region" description="Basic and acidic residues" evidence="5">
    <location>
        <begin position="878"/>
        <end position="897"/>
    </location>
</feature>
<keyword evidence="3 6" id="KW-1133">Transmembrane helix</keyword>
<accession>C4JGJ2</accession>
<dbReference type="GeneID" id="8439867"/>
<evidence type="ECO:0000256" key="1">
    <source>
        <dbReference type="ARBA" id="ARBA00004141"/>
    </source>
</evidence>
<dbReference type="InParanoid" id="C4JGJ2"/>
<dbReference type="InterPro" id="IPR018823">
    <property type="entry name" value="ArAE_2_N"/>
</dbReference>
<evidence type="ECO:0000259" key="8">
    <source>
        <dbReference type="Pfam" id="PF10337"/>
    </source>
</evidence>
<dbReference type="GO" id="GO:0016020">
    <property type="term" value="C:membrane"/>
    <property type="evidence" value="ECO:0007669"/>
    <property type="project" value="UniProtKB-SubCell"/>
</dbReference>
<evidence type="ECO:0000313" key="10">
    <source>
        <dbReference type="EMBL" id="EEP76334.1"/>
    </source>
</evidence>
<dbReference type="OMA" id="FYSCMHT"/>
<dbReference type="PANTHER" id="PTHR37994:SF4">
    <property type="entry name" value="ER TRANSPORTER 6TM N-TERMINAL DOMAIN-CONTAINING PROTEIN-RELATED"/>
    <property type="match status" value="1"/>
</dbReference>
<dbReference type="Pfam" id="PF10337">
    <property type="entry name" value="ArAE_2_N"/>
    <property type="match status" value="1"/>
</dbReference>
<evidence type="ECO:0000256" key="4">
    <source>
        <dbReference type="ARBA" id="ARBA00023136"/>
    </source>
</evidence>
<feature type="transmembrane region" description="Helical" evidence="6">
    <location>
        <begin position="525"/>
        <end position="542"/>
    </location>
</feature>
<comment type="subcellular location">
    <subcellularLocation>
        <location evidence="1">Membrane</location>
        <topology evidence="1">Multi-pass membrane protein</topology>
    </subcellularLocation>
</comment>
<sequence>MPTLSYGLTYVKLLLLAFLVGFAIATGVSLFIFPTTSRSMIFHQLRGYPSAVKSLLDEQVTYIKSTESGGPWKITRMATVVRRATSSFSGPRPNDEKVSKEAPNTFESPGLRTAIGKLSAIHSQVNAEMRYAKQEIVWGTLTPEDLEKLISLLRSLFLSLSGIAMLPRVFKRLTKAVQPQRAGMDATNAEVTRQDTFSPIVEDSPYETQEGTQEHFVQPLCDRLEAAKALVNSGLQHTFTTLQLSKSKDFSTVIRGRRFSFVSRDEEEGVETGPGQKGFTANFERKLYHFYSQRKNLPQHWANLNAFSPASHDEHNRSPEFREIRKEFFVILFIGHLQDILLQSIFDLVKFADSKVADGTMRHKRVIFPKSEYLKQWLLGGWPEEDDTATKIPVVGEQTDYEPSIHGKDPLKTRFADPEHLPPANRWQRFGNWLRRLSHLLSSKESAFGLRVAVAAFCVAILAYLKQTQHFFYSNRINWAVVVIVIGMSPVSGKSLFGLIGRIVATILSTGLAFAVWYIVAGNTAGILVFLYIANCLQYYFYVKFPRFIPACIIASITFNLVIAYELQVRKLGVAVSASTGLNVFPIYLFGPYRLVAVMAGCAISFIWVIFPSPTTAGSQVRKTLGRGLFVLATFYNCMHTSIEVWINQEQGDLDDPQSPARLLENARNKLFFEELTLLAEIRNHIEFTKYEPPIGGRFPKEIYERISLEIQTILSSMALMAHVTRNLERMVPEELPFRESISTRRRWSASTWSDSGRNEEKWIEHLARAASSQDFHSQVITSVLYHLSAAVSNGLSLPPYLAPPHAFPLARNLRKMNENLLDIRNIEDPSFSAFVSVEVLSSVVNSNLKTLVSDVKLLVGELNFDIYVHRHRHRMRERHDERQQRQGEDDQRSKEG</sequence>
<dbReference type="KEGG" id="ure:UREG_01183"/>
<evidence type="ECO:0000256" key="2">
    <source>
        <dbReference type="ARBA" id="ARBA00022692"/>
    </source>
</evidence>
<dbReference type="Pfam" id="PF13515">
    <property type="entry name" value="FUSC_2"/>
    <property type="match status" value="1"/>
</dbReference>
<keyword evidence="4 6" id="KW-0472">Membrane</keyword>
<feature type="transmembrane region" description="Helical" evidence="6">
    <location>
        <begin position="548"/>
        <end position="565"/>
    </location>
</feature>
<keyword evidence="11" id="KW-1185">Reference proteome</keyword>
<feature type="transmembrane region" description="Helical" evidence="6">
    <location>
        <begin position="448"/>
        <end position="465"/>
    </location>
</feature>
<reference evidence="11" key="1">
    <citation type="journal article" date="2009" name="Genome Res.">
        <title>Comparative genomic analyses of the human fungal pathogens Coccidioides and their relatives.</title>
        <authorList>
            <person name="Sharpton T.J."/>
            <person name="Stajich J.E."/>
            <person name="Rounsley S.D."/>
            <person name="Gardner M.J."/>
            <person name="Wortman J.R."/>
            <person name="Jordar V.S."/>
            <person name="Maiti R."/>
            <person name="Kodira C.D."/>
            <person name="Neafsey D.E."/>
            <person name="Zeng Q."/>
            <person name="Hung C.-Y."/>
            <person name="McMahan C."/>
            <person name="Muszewska A."/>
            <person name="Grynberg M."/>
            <person name="Mandel M.A."/>
            <person name="Kellner E.M."/>
            <person name="Barker B.M."/>
            <person name="Galgiani J.N."/>
            <person name="Orbach M.J."/>
            <person name="Kirkland T.N."/>
            <person name="Cole G.T."/>
            <person name="Henn M.R."/>
            <person name="Birren B.W."/>
            <person name="Taylor J.W."/>
        </authorList>
    </citation>
    <scope>NUCLEOTIDE SEQUENCE [LARGE SCALE GENOMIC DNA]</scope>
    <source>
        <strain evidence="11">UAMH 1704</strain>
    </source>
</reference>
<evidence type="ECO:0008006" key="12">
    <source>
        <dbReference type="Google" id="ProtNLM"/>
    </source>
</evidence>
<evidence type="ECO:0000259" key="7">
    <source>
        <dbReference type="Pfam" id="PF10334"/>
    </source>
</evidence>
<evidence type="ECO:0000256" key="5">
    <source>
        <dbReference type="SAM" id="MobiDB-lite"/>
    </source>
</evidence>
<evidence type="ECO:0000256" key="3">
    <source>
        <dbReference type="ARBA" id="ARBA00022989"/>
    </source>
</evidence>
<keyword evidence="2 6" id="KW-0812">Transmembrane</keyword>
<dbReference type="VEuPathDB" id="FungiDB:UREG_01183"/>
<evidence type="ECO:0000259" key="9">
    <source>
        <dbReference type="Pfam" id="PF13515"/>
    </source>
</evidence>